<dbReference type="SUPFAM" id="SSF46785">
    <property type="entry name" value="Winged helix' DNA-binding domain"/>
    <property type="match status" value="1"/>
</dbReference>
<evidence type="ECO:0000259" key="4">
    <source>
        <dbReference type="PROSITE" id="PS50949"/>
    </source>
</evidence>
<dbReference type="InterPro" id="IPR000524">
    <property type="entry name" value="Tscrpt_reg_HTH_GntR"/>
</dbReference>
<dbReference type="CDD" id="cd07377">
    <property type="entry name" value="WHTH_GntR"/>
    <property type="match status" value="1"/>
</dbReference>
<dbReference type="RefSeq" id="WP_244964239.1">
    <property type="nucleotide sequence ID" value="NZ_JACHWJ010000004.1"/>
</dbReference>
<comment type="caution">
    <text evidence="5">The sequence shown here is derived from an EMBL/GenBank/DDBJ whole genome shotgun (WGS) entry which is preliminary data.</text>
</comment>
<evidence type="ECO:0000256" key="3">
    <source>
        <dbReference type="ARBA" id="ARBA00023163"/>
    </source>
</evidence>
<reference evidence="5 6" key="1">
    <citation type="submission" date="2020-08" db="EMBL/GenBank/DDBJ databases">
        <title>Sequencing the genomes of 1000 actinobacteria strains.</title>
        <authorList>
            <person name="Klenk H.-P."/>
        </authorList>
    </citation>
    <scope>NUCLEOTIDE SEQUENCE [LARGE SCALE GENOMIC DNA]</scope>
    <source>
        <strain evidence="5 6">DSM 20419</strain>
    </source>
</reference>
<dbReference type="Gene3D" id="1.10.10.10">
    <property type="entry name" value="Winged helix-like DNA-binding domain superfamily/Winged helix DNA-binding domain"/>
    <property type="match status" value="1"/>
</dbReference>
<organism evidence="5 6">
    <name type="scientific">Pseudoclavibacter helvolus</name>
    <dbReference type="NCBI Taxonomy" id="255205"/>
    <lineage>
        <taxon>Bacteria</taxon>
        <taxon>Bacillati</taxon>
        <taxon>Actinomycetota</taxon>
        <taxon>Actinomycetes</taxon>
        <taxon>Micrococcales</taxon>
        <taxon>Microbacteriaceae</taxon>
        <taxon>Pseudoclavibacter</taxon>
    </lineage>
</organism>
<dbReference type="InterPro" id="IPR008920">
    <property type="entry name" value="TF_FadR/GntR_C"/>
</dbReference>
<sequence length="229" mass="24697">MNGVSMIDALDFRPAAQQSSLRATIEDSVAAAIVSGGLAAGELVSVPALAARFEVSATPVREAMLNLEKLGFVEPVRNKGFRVTHVSVEELRQIVEVRQMLEVPVVRELAADFPEGPRTELHDLATRIDAASAAGDLPLYLAVDIEFHAKLLSLAGNDRLVSIVTALRRQTRLTGLTEMLGSEELTASSREHAELLVLLEAGKADEAAELMHRHIGHVVGWWAGLPEEA</sequence>
<accession>A0A7W4YGE3</accession>
<feature type="domain" description="HTH gntR-type" evidence="4">
    <location>
        <begin position="19"/>
        <end position="86"/>
    </location>
</feature>
<proteinExistence type="predicted"/>
<protein>
    <submittedName>
        <fullName evidence="5">DNA-binding GntR family transcriptional regulator</fullName>
    </submittedName>
</protein>
<keyword evidence="3" id="KW-0804">Transcription</keyword>
<keyword evidence="6" id="KW-1185">Reference proteome</keyword>
<dbReference type="InterPro" id="IPR036388">
    <property type="entry name" value="WH-like_DNA-bd_sf"/>
</dbReference>
<dbReference type="InterPro" id="IPR011711">
    <property type="entry name" value="GntR_C"/>
</dbReference>
<dbReference type="Gene3D" id="1.20.120.530">
    <property type="entry name" value="GntR ligand-binding domain-like"/>
    <property type="match status" value="1"/>
</dbReference>
<dbReference type="InterPro" id="IPR036390">
    <property type="entry name" value="WH_DNA-bd_sf"/>
</dbReference>
<dbReference type="PROSITE" id="PS50949">
    <property type="entry name" value="HTH_GNTR"/>
    <property type="match status" value="1"/>
</dbReference>
<dbReference type="Proteomes" id="UP000545286">
    <property type="component" value="Unassembled WGS sequence"/>
</dbReference>
<dbReference type="Pfam" id="PF00392">
    <property type="entry name" value="GntR"/>
    <property type="match status" value="1"/>
</dbReference>
<dbReference type="SMART" id="SM00895">
    <property type="entry name" value="FCD"/>
    <property type="match status" value="1"/>
</dbReference>
<dbReference type="EMBL" id="JACHWJ010000004">
    <property type="protein sequence ID" value="MBB2958608.1"/>
    <property type="molecule type" value="Genomic_DNA"/>
</dbReference>
<keyword evidence="1" id="KW-0805">Transcription regulation</keyword>
<dbReference type="GO" id="GO:0003700">
    <property type="term" value="F:DNA-binding transcription factor activity"/>
    <property type="evidence" value="ECO:0007669"/>
    <property type="project" value="InterPro"/>
</dbReference>
<evidence type="ECO:0000313" key="6">
    <source>
        <dbReference type="Proteomes" id="UP000545286"/>
    </source>
</evidence>
<dbReference type="SMART" id="SM00345">
    <property type="entry name" value="HTH_GNTR"/>
    <property type="match status" value="1"/>
</dbReference>
<dbReference type="GO" id="GO:0003677">
    <property type="term" value="F:DNA binding"/>
    <property type="evidence" value="ECO:0007669"/>
    <property type="project" value="UniProtKB-KW"/>
</dbReference>
<name>A0A7W4YGE3_9MICO</name>
<keyword evidence="2 5" id="KW-0238">DNA-binding</keyword>
<dbReference type="PANTHER" id="PTHR43537">
    <property type="entry name" value="TRANSCRIPTIONAL REGULATOR, GNTR FAMILY"/>
    <property type="match status" value="1"/>
</dbReference>
<evidence type="ECO:0000256" key="1">
    <source>
        <dbReference type="ARBA" id="ARBA00023015"/>
    </source>
</evidence>
<evidence type="ECO:0000256" key="2">
    <source>
        <dbReference type="ARBA" id="ARBA00023125"/>
    </source>
</evidence>
<dbReference type="SUPFAM" id="SSF48008">
    <property type="entry name" value="GntR ligand-binding domain-like"/>
    <property type="match status" value="1"/>
</dbReference>
<dbReference type="PANTHER" id="PTHR43537:SF45">
    <property type="entry name" value="GNTR FAMILY REGULATORY PROTEIN"/>
    <property type="match status" value="1"/>
</dbReference>
<dbReference type="Pfam" id="PF07729">
    <property type="entry name" value="FCD"/>
    <property type="match status" value="1"/>
</dbReference>
<evidence type="ECO:0000313" key="5">
    <source>
        <dbReference type="EMBL" id="MBB2958608.1"/>
    </source>
</evidence>
<gene>
    <name evidence="5" type="ORF">FHX72_002754</name>
</gene>
<dbReference type="AlphaFoldDB" id="A0A7W4YGE3"/>